<dbReference type="EMBL" id="BAABFL010000103">
    <property type="protein sequence ID" value="GAA4648760.1"/>
    <property type="molecule type" value="Genomic_DNA"/>
</dbReference>
<evidence type="ECO:0000256" key="9">
    <source>
        <dbReference type="RuleBase" id="RU369079"/>
    </source>
</evidence>
<evidence type="ECO:0000256" key="5">
    <source>
        <dbReference type="ARBA" id="ARBA00022692"/>
    </source>
</evidence>
<keyword evidence="12" id="KW-1185">Reference proteome</keyword>
<sequence length="187" mass="20888">MNTCVRLTRRLVKGIDHFTEKTGRTVAWLNLLLMLVVCTVVLLRYLFNQGSIALQESATWIHTIIFLSACAWTLKHNGHVRVDIFYRRFSTRRQALVNALGSLFLLLPVCGLIGVMSWEYVSQSWAIRESSQEAGGLPALYLMKSLILVLAATLIIQGMAEALRNLLIITGHDAPPPDTETLPREAA</sequence>
<comment type="function">
    <text evidence="9">Part of the tripartite ATP-independent periplasmic (TRAP) transport system.</text>
</comment>
<dbReference type="PANTHER" id="PTHR35011">
    <property type="entry name" value="2,3-DIKETO-L-GULONATE TRAP TRANSPORTER SMALL PERMEASE PROTEIN YIAM"/>
    <property type="match status" value="1"/>
</dbReference>
<dbReference type="RefSeq" id="WP_345194473.1">
    <property type="nucleotide sequence ID" value="NZ_BAABFL010000103.1"/>
</dbReference>
<dbReference type="PANTHER" id="PTHR35011:SF4">
    <property type="entry name" value="SLL1102 PROTEIN"/>
    <property type="match status" value="1"/>
</dbReference>
<dbReference type="InterPro" id="IPR007387">
    <property type="entry name" value="TRAP_DctQ"/>
</dbReference>
<feature type="transmembrane region" description="Helical" evidence="9">
    <location>
        <begin position="26"/>
        <end position="46"/>
    </location>
</feature>
<comment type="caution">
    <text evidence="11">The sequence shown here is derived from an EMBL/GenBank/DDBJ whole genome shotgun (WGS) entry which is preliminary data.</text>
</comment>
<evidence type="ECO:0000256" key="8">
    <source>
        <dbReference type="ARBA" id="ARBA00038436"/>
    </source>
</evidence>
<evidence type="ECO:0000256" key="7">
    <source>
        <dbReference type="ARBA" id="ARBA00023136"/>
    </source>
</evidence>
<keyword evidence="7 9" id="KW-0472">Membrane</keyword>
<evidence type="ECO:0000256" key="4">
    <source>
        <dbReference type="ARBA" id="ARBA00022519"/>
    </source>
</evidence>
<keyword evidence="3" id="KW-1003">Cell membrane</keyword>
<proteinExistence type="inferred from homology"/>
<feature type="transmembrane region" description="Helical" evidence="9">
    <location>
        <begin position="58"/>
        <end position="74"/>
    </location>
</feature>
<feature type="transmembrane region" description="Helical" evidence="9">
    <location>
        <begin position="138"/>
        <end position="156"/>
    </location>
</feature>
<keyword evidence="2 9" id="KW-0813">Transport</keyword>
<evidence type="ECO:0000313" key="11">
    <source>
        <dbReference type="EMBL" id="GAA4648760.1"/>
    </source>
</evidence>
<evidence type="ECO:0000256" key="1">
    <source>
        <dbReference type="ARBA" id="ARBA00004429"/>
    </source>
</evidence>
<comment type="similarity">
    <text evidence="8 9">Belongs to the TRAP transporter small permease family.</text>
</comment>
<evidence type="ECO:0000256" key="2">
    <source>
        <dbReference type="ARBA" id="ARBA00022448"/>
    </source>
</evidence>
<comment type="subcellular location">
    <subcellularLocation>
        <location evidence="1 9">Cell inner membrane</location>
        <topology evidence="1 9">Multi-pass membrane protein</topology>
    </subcellularLocation>
</comment>
<feature type="transmembrane region" description="Helical" evidence="9">
    <location>
        <begin position="95"/>
        <end position="118"/>
    </location>
</feature>
<feature type="domain" description="Tripartite ATP-independent periplasmic transporters DctQ component" evidence="10">
    <location>
        <begin position="33"/>
        <end position="165"/>
    </location>
</feature>
<keyword evidence="4 9" id="KW-0997">Cell inner membrane</keyword>
<dbReference type="InterPro" id="IPR055348">
    <property type="entry name" value="DctQ"/>
</dbReference>
<evidence type="ECO:0000256" key="6">
    <source>
        <dbReference type="ARBA" id="ARBA00022989"/>
    </source>
</evidence>
<evidence type="ECO:0000256" key="3">
    <source>
        <dbReference type="ARBA" id="ARBA00022475"/>
    </source>
</evidence>
<keyword evidence="5 9" id="KW-0812">Transmembrane</keyword>
<name>A0ABP8V079_9GAMM</name>
<gene>
    <name evidence="11" type="ORF">GCM10023116_10330</name>
</gene>
<keyword evidence="6 9" id="KW-1133">Transmembrane helix</keyword>
<reference evidence="12" key="1">
    <citation type="journal article" date="2019" name="Int. J. Syst. Evol. Microbiol.">
        <title>The Global Catalogue of Microorganisms (GCM) 10K type strain sequencing project: providing services to taxonomists for standard genome sequencing and annotation.</title>
        <authorList>
            <consortium name="The Broad Institute Genomics Platform"/>
            <consortium name="The Broad Institute Genome Sequencing Center for Infectious Disease"/>
            <person name="Wu L."/>
            <person name="Ma J."/>
        </authorList>
    </citation>
    <scope>NUCLEOTIDE SEQUENCE [LARGE SCALE GENOMIC DNA]</scope>
    <source>
        <strain evidence="12">JCM 17805</strain>
    </source>
</reference>
<dbReference type="Pfam" id="PF04290">
    <property type="entry name" value="DctQ"/>
    <property type="match status" value="1"/>
</dbReference>
<evidence type="ECO:0000259" key="10">
    <source>
        <dbReference type="Pfam" id="PF04290"/>
    </source>
</evidence>
<protein>
    <recommendedName>
        <fullName evidence="9">TRAP transporter small permease protein</fullName>
    </recommendedName>
</protein>
<evidence type="ECO:0000313" key="12">
    <source>
        <dbReference type="Proteomes" id="UP001500604"/>
    </source>
</evidence>
<comment type="subunit">
    <text evidence="9">The complex comprises the extracytoplasmic solute receptor protein and the two transmembrane proteins.</text>
</comment>
<dbReference type="Proteomes" id="UP001500604">
    <property type="component" value="Unassembled WGS sequence"/>
</dbReference>
<accession>A0ABP8V079</accession>
<organism evidence="11 12">
    <name type="scientific">Kistimonas scapharcae</name>
    <dbReference type="NCBI Taxonomy" id="1036133"/>
    <lineage>
        <taxon>Bacteria</taxon>
        <taxon>Pseudomonadati</taxon>
        <taxon>Pseudomonadota</taxon>
        <taxon>Gammaproteobacteria</taxon>
        <taxon>Oceanospirillales</taxon>
        <taxon>Endozoicomonadaceae</taxon>
        <taxon>Kistimonas</taxon>
    </lineage>
</organism>